<gene>
    <name evidence="1" type="ORF">PHAMO_210389</name>
</gene>
<sequence>MSARILTLPRTPAGRALLRDCIPYTSDWRWPNGDPIEIEDFDEQAVLMNYQPTQKHPEAM</sequence>
<dbReference type="AlphaFoldDB" id="H8FR90"/>
<keyword evidence="2" id="KW-1185">Reference proteome</keyword>
<organism evidence="1 2">
    <name type="scientific">Magnetospirillum molischianum DSM 120</name>
    <dbReference type="NCBI Taxonomy" id="1150626"/>
    <lineage>
        <taxon>Bacteria</taxon>
        <taxon>Pseudomonadati</taxon>
        <taxon>Pseudomonadota</taxon>
        <taxon>Alphaproteobacteria</taxon>
        <taxon>Rhodospirillales</taxon>
        <taxon>Rhodospirillaceae</taxon>
        <taxon>Magnetospirillum</taxon>
    </lineage>
</organism>
<evidence type="ECO:0000313" key="2">
    <source>
        <dbReference type="Proteomes" id="UP000004169"/>
    </source>
</evidence>
<comment type="caution">
    <text evidence="1">The sequence shown here is derived from an EMBL/GenBank/DDBJ whole genome shotgun (WGS) entry which is preliminary data.</text>
</comment>
<dbReference type="STRING" id="1150626.PHAMO_210389"/>
<proteinExistence type="predicted"/>
<dbReference type="Proteomes" id="UP000004169">
    <property type="component" value="Unassembled WGS sequence"/>
</dbReference>
<reference evidence="1 2" key="1">
    <citation type="journal article" date="2012" name="J. Bacteriol.">
        <title>Draft Genome Sequence of the Purple Photosynthetic Bacterium Phaeospirillum molischianum DSM120, a Particularly Versatile Bacterium.</title>
        <authorList>
            <person name="Duquesne K."/>
            <person name="Prima V."/>
            <person name="Ji B."/>
            <person name="Rouy Z."/>
            <person name="Medigue C."/>
            <person name="Talla E."/>
            <person name="Sturgis J.N."/>
        </authorList>
    </citation>
    <scope>NUCLEOTIDE SEQUENCE [LARGE SCALE GENOMIC DNA]</scope>
    <source>
        <strain evidence="2">DSM120</strain>
    </source>
</reference>
<name>H8FR90_MAGML</name>
<protein>
    <submittedName>
        <fullName evidence="1">Uncharacterized protein</fullName>
    </submittedName>
</protein>
<accession>H8FR90</accession>
<evidence type="ECO:0000313" key="1">
    <source>
        <dbReference type="EMBL" id="CCG40878.1"/>
    </source>
</evidence>
<dbReference type="RefSeq" id="WP_002727511.1">
    <property type="nucleotide sequence ID" value="NZ_CAHP01000014.1"/>
</dbReference>
<dbReference type="EMBL" id="CAHP01000014">
    <property type="protein sequence ID" value="CCG40878.1"/>
    <property type="molecule type" value="Genomic_DNA"/>
</dbReference>